<feature type="compositionally biased region" description="Polar residues" evidence="1">
    <location>
        <begin position="110"/>
        <end position="125"/>
    </location>
</feature>
<name>A0AAX4JM49_9TREE</name>
<keyword evidence="2" id="KW-0812">Transmembrane</keyword>
<dbReference type="GeneID" id="91091541"/>
<feature type="compositionally biased region" description="Low complexity" evidence="1">
    <location>
        <begin position="42"/>
        <end position="65"/>
    </location>
</feature>
<evidence type="ECO:0000256" key="2">
    <source>
        <dbReference type="SAM" id="Phobius"/>
    </source>
</evidence>
<proteinExistence type="predicted"/>
<dbReference type="EMBL" id="CP144098">
    <property type="protein sequence ID" value="WWC85998.1"/>
    <property type="molecule type" value="Genomic_DNA"/>
</dbReference>
<dbReference type="InterPro" id="IPR021047">
    <property type="entry name" value="Mannosyltransferase_CMT1"/>
</dbReference>
<feature type="transmembrane region" description="Helical" evidence="2">
    <location>
        <begin position="201"/>
        <end position="218"/>
    </location>
</feature>
<keyword evidence="2" id="KW-1133">Transmembrane helix</keyword>
<protein>
    <recommendedName>
        <fullName evidence="5">Glycosyltransferase family 69 protein</fullName>
    </recommendedName>
</protein>
<dbReference type="Proteomes" id="UP001355207">
    <property type="component" value="Chromosome 1"/>
</dbReference>
<dbReference type="RefSeq" id="XP_066072761.1">
    <property type="nucleotide sequence ID" value="XM_066216664.1"/>
</dbReference>
<dbReference type="Pfam" id="PF11735">
    <property type="entry name" value="CAP59_mtransfer"/>
    <property type="match status" value="1"/>
</dbReference>
<organism evidence="3 4">
    <name type="scientific">Kwoniella dendrophila CBS 6074</name>
    <dbReference type="NCBI Taxonomy" id="1295534"/>
    <lineage>
        <taxon>Eukaryota</taxon>
        <taxon>Fungi</taxon>
        <taxon>Dikarya</taxon>
        <taxon>Basidiomycota</taxon>
        <taxon>Agaricomycotina</taxon>
        <taxon>Tremellomycetes</taxon>
        <taxon>Tremellales</taxon>
        <taxon>Cryptococcaceae</taxon>
        <taxon>Kwoniella</taxon>
    </lineage>
</organism>
<keyword evidence="4" id="KW-1185">Reference proteome</keyword>
<evidence type="ECO:0000256" key="1">
    <source>
        <dbReference type="SAM" id="MobiDB-lite"/>
    </source>
</evidence>
<dbReference type="AlphaFoldDB" id="A0AAX4JM49"/>
<evidence type="ECO:0008006" key="5">
    <source>
        <dbReference type="Google" id="ProtNLM"/>
    </source>
</evidence>
<keyword evidence="2" id="KW-0472">Membrane</keyword>
<feature type="region of interest" description="Disordered" evidence="1">
    <location>
        <begin position="42"/>
        <end position="125"/>
    </location>
</feature>
<sequence length="623" mass="72024">MVDFSLPLRQISRFVENVRTILETAEIQQQQYQDEQDILLSASNRRTRSSSSSSSSRLLRQASRSTLHDIVEEDEDEDENESEDISQREESEEDDGEDGTDSISPPPSYSLVTSLNHQRNGSSKSSIPNPFMLLCIVVGSGWTVGLYLAYPFPNTIPLFLGLLVMISGWTIINILSLLGSLLRRKESSATILSKYTTSKKIRLIISSLFLIYLFNLGFTPPTKPIPDKLPEEVNGIKQKYFIAANMHNNESVLSEWSAQLIKLIFHLGRENTYVSIYESNSNDSTKNLLKVLNNTLENLSIDHRIILDEDNKHWWPYGTAVERIDYLANARNIALKPIQSKNPDKRLHNYQDFTKIIFLNDIWFNYIDLVNLINTTYTDEKGETSKFGDYDQVCAMDYGSSGLYDTWVARDICGTPMRAFWPFVKDSLSIKQLKAEEPIQVTACWNGASVLDAKPFLYQEPEERAVYSPSAFEMLDDPLSLRKRGWRMVDNSTYPGSVLSPPLDLPIKFRTSNISQCDHSECFLISYDLHRYHSDRQAKIYMNPNVKVAYDQNWFKWHNDILEIPVIHWWLTHWSRGYPLLFVDWIWEYFGRKRDYCTWSALGWYKPDRCPSLPGPPQRSWDQ</sequence>
<reference evidence="3 4" key="1">
    <citation type="submission" date="2024-01" db="EMBL/GenBank/DDBJ databases">
        <title>Comparative genomics of Cryptococcus and Kwoniella reveals pathogenesis evolution and contrasting modes of karyotype evolution via chromosome fusion or intercentromeric recombination.</title>
        <authorList>
            <person name="Coelho M.A."/>
            <person name="David-Palma M."/>
            <person name="Shea T."/>
            <person name="Bowers K."/>
            <person name="McGinley-Smith S."/>
            <person name="Mohammad A.W."/>
            <person name="Gnirke A."/>
            <person name="Yurkov A.M."/>
            <person name="Nowrousian M."/>
            <person name="Sun S."/>
            <person name="Cuomo C.A."/>
            <person name="Heitman J."/>
        </authorList>
    </citation>
    <scope>NUCLEOTIDE SEQUENCE [LARGE SCALE GENOMIC DNA]</scope>
    <source>
        <strain evidence="3 4">CBS 6074</strain>
    </source>
</reference>
<feature type="transmembrane region" description="Helical" evidence="2">
    <location>
        <begin position="156"/>
        <end position="181"/>
    </location>
</feature>
<dbReference type="PANTHER" id="PTHR34144">
    <property type="entry name" value="CHROMOSOME 8, WHOLE GENOME SHOTGUN SEQUENCE"/>
    <property type="match status" value="1"/>
</dbReference>
<dbReference type="PANTHER" id="PTHR34144:SF7">
    <property type="entry name" value="EXPORT PROTEIN (CAP59), PUTATIVE (AFU_ORTHOLOGUE AFUA_7G05020)-RELATED"/>
    <property type="match status" value="1"/>
</dbReference>
<gene>
    <name evidence="3" type="ORF">L201_000869</name>
</gene>
<evidence type="ECO:0000313" key="3">
    <source>
        <dbReference type="EMBL" id="WWC85998.1"/>
    </source>
</evidence>
<evidence type="ECO:0000313" key="4">
    <source>
        <dbReference type="Proteomes" id="UP001355207"/>
    </source>
</evidence>
<accession>A0AAX4JM49</accession>
<feature type="transmembrane region" description="Helical" evidence="2">
    <location>
        <begin position="131"/>
        <end position="150"/>
    </location>
</feature>
<feature type="compositionally biased region" description="Acidic residues" evidence="1">
    <location>
        <begin position="71"/>
        <end position="100"/>
    </location>
</feature>